<name>A0ABT6NDX1_9FIRM</name>
<dbReference type="Proteomes" id="UP001158045">
    <property type="component" value="Unassembled WGS sequence"/>
</dbReference>
<proteinExistence type="predicted"/>
<dbReference type="EMBL" id="JARYZI010000006">
    <property type="protein sequence ID" value="MDH8678581.1"/>
    <property type="molecule type" value="Genomic_DNA"/>
</dbReference>
<reference evidence="1 2" key="1">
    <citation type="submission" date="2023-04" db="EMBL/GenBank/DDBJ databases">
        <title>Fusibacter bizertensis strain WBS, isolated from littoral bottom sediments of the Arctic seas - biochemical and genomic analysis.</title>
        <authorList>
            <person name="Brioukhanov A.L."/>
        </authorList>
    </citation>
    <scope>NUCLEOTIDE SEQUENCE [LARGE SCALE GENOMIC DNA]</scope>
    <source>
        <strain evidence="1 2">WBS</strain>
    </source>
</reference>
<dbReference type="RefSeq" id="WP_281094432.1">
    <property type="nucleotide sequence ID" value="NZ_JARYZI010000006.1"/>
</dbReference>
<organism evidence="1 2">
    <name type="scientific">Fusibacter bizertensis</name>
    <dbReference type="NCBI Taxonomy" id="1488331"/>
    <lineage>
        <taxon>Bacteria</taxon>
        <taxon>Bacillati</taxon>
        <taxon>Bacillota</taxon>
        <taxon>Clostridia</taxon>
        <taxon>Eubacteriales</taxon>
        <taxon>Eubacteriales Family XII. Incertae Sedis</taxon>
        <taxon>Fusibacter</taxon>
    </lineage>
</organism>
<evidence type="ECO:0000313" key="1">
    <source>
        <dbReference type="EMBL" id="MDH8678581.1"/>
    </source>
</evidence>
<dbReference type="Pfam" id="PF20074">
    <property type="entry name" value="DUF6470"/>
    <property type="match status" value="1"/>
</dbReference>
<protein>
    <submittedName>
        <fullName evidence="1">DUF6470 family protein</fullName>
    </submittedName>
</protein>
<accession>A0ABT6NDX1</accession>
<dbReference type="InterPro" id="IPR045527">
    <property type="entry name" value="DUF6470"/>
</dbReference>
<sequence>MPIIISQQPIVMNISSTPGKLSQNGNGAKTLNLNIQKPELEMEIKHPKVKIDQSEPFAEAGLKNIKAFMEDNISFGRQIIAGGVSRIVSQGNELKEIQNDYDPIPDQAISNAYDMFDKEFNYGAIPTSRPTITLDEGKVNYSFRRGSVSNQSQQQKVQMSYTPYQVNYSISQYNSINFRYEKPNYDFMV</sequence>
<comment type="caution">
    <text evidence="1">The sequence shown here is derived from an EMBL/GenBank/DDBJ whole genome shotgun (WGS) entry which is preliminary data.</text>
</comment>
<gene>
    <name evidence="1" type="ORF">QE109_10510</name>
</gene>
<keyword evidence="2" id="KW-1185">Reference proteome</keyword>
<evidence type="ECO:0000313" key="2">
    <source>
        <dbReference type="Proteomes" id="UP001158045"/>
    </source>
</evidence>